<feature type="transmembrane region" description="Helical" evidence="2">
    <location>
        <begin position="182"/>
        <end position="206"/>
    </location>
</feature>
<feature type="transmembrane region" description="Helical" evidence="2">
    <location>
        <begin position="28"/>
        <end position="52"/>
    </location>
</feature>
<proteinExistence type="predicted"/>
<feature type="region of interest" description="Disordered" evidence="1">
    <location>
        <begin position="930"/>
        <end position="986"/>
    </location>
</feature>
<feature type="transmembrane region" description="Helical" evidence="2">
    <location>
        <begin position="592"/>
        <end position="617"/>
    </location>
</feature>
<dbReference type="RefSeq" id="XP_022811666.1">
    <property type="nucleotide sequence ID" value="XM_022955210.1"/>
</dbReference>
<feature type="transmembrane region" description="Helical" evidence="2">
    <location>
        <begin position="308"/>
        <end position="329"/>
    </location>
</feature>
<dbReference type="VEuPathDB" id="PlasmoDB:Py17XNL_000504462"/>
<sequence>MKECDEILELEEIQNKILNNRKKYDYEFLINIFLIFFHLFLYINIIGIYYTYNNGTFKTCLNNSVSHIIQNGYFNVNEIETIDKSLEKIKNICNYKKINYLKNVDDNFKFSLNLYNKHVNTYIDYIISFNKIFKSEIFKEERNIAISHKYTITEWVIYLLFNVVTTFRIFRAWGINKILENVIHIVIIILINLNILYEQIIGLIYYNSIQSQIFEGLIYIYNVFIILNIFNEFSKKYKTFNISIKIIQNSIKHNHSFLIFLLGFFILTLFNYFSRNGEPNNSFSLIYDLSDNEILKTKYIYNFFFTTIYQFFIIPMIIILSTTTTFLLIHKHKHYFKKRRINFPFLKSIKKYIFVFSEKKQIIPEEIEQDLNNIENVKIEKDKEKIKVLKKVNLSLFFIFFILFIFNIIFGQNCYPHVNEHFSALSDELFASESKQEISFDTLTSQEEYYNFLNFVILNNIMKNKKFIDNKKIYELESDIANSDIFLYENYFPVFPYNIYIKFGDNQKDNVTIENSLFFYNSETAKTGLNPYKALFDDSKEDQTNYETHSVLYNFEKDWLILIKTSLSTHYNGQGKQKKEITVYEINSENTIMYIIKMITLGSLIVGYFVLTIYLSYYYKINNIYMNCLLFFFFLISFLFFLFNIISYKSMSHYNDYIEKIKNKNMSIIFNMEELTKFRSMIQDLINKNFYTHYRNLFSFFIIIISILKISFLFFTHYFFSFLKYKYYFIYTTLSIFSLVLFASALGPDKINCLSKNFLEQIMIFYHIKLSPSFSVYNLLNDGLFYFFSFYMTSIYIYIFLKKSENIIKFKFKKKNEYSLHVDNLIIEDHDIQIYFKAIIYKIDKIFEKFRIIKESNYICQTLNQYIQFHNNVCKKNKFLKKQNYISYYHGSDIQPNDNKIIDGNLKHHIFQENQINDEKMLEDRSIDICSTPQNNTQNYPQNNSQNNPQNYPQNNSQNNPQNYPQNNSQNYNTHTPFISDVNSETKPEDNIIKSIQGNFEKDDHIEIVRQIENMNLFFTRILNTKYDLNFLSGDIENYKTKNEKKLGKKEKKKKSILENMIVNLLNDLEYIENIKTMYTYIIFLKIKKHILVNSIRTFNSNKIELKKECENKFIYQKHLVNLKKILNNEMEILKENICIQNDLKGSLVQIIEDECFYKKDTREEK</sequence>
<dbReference type="EMBL" id="LK934633">
    <property type="protein sequence ID" value="CDU16695.1"/>
    <property type="molecule type" value="Genomic_DNA"/>
</dbReference>
<name>A0A078K1X3_PLAYE</name>
<keyword evidence="2" id="KW-0812">Transmembrane</keyword>
<evidence type="ECO:0000313" key="3">
    <source>
        <dbReference type="EMBL" id="CDU16695.1"/>
    </source>
</evidence>
<feature type="transmembrane region" description="Helical" evidence="2">
    <location>
        <begin position="218"/>
        <end position="234"/>
    </location>
</feature>
<evidence type="ECO:0000313" key="6">
    <source>
        <dbReference type="Proteomes" id="UP000072904"/>
    </source>
</evidence>
<dbReference type="VEuPathDB" id="PlasmoDB:PYYM_0510000"/>
<feature type="transmembrane region" description="Helical" evidence="2">
    <location>
        <begin position="783"/>
        <end position="801"/>
    </location>
</feature>
<dbReference type="OrthoDB" id="372561at2759"/>
<feature type="compositionally biased region" description="Low complexity" evidence="1">
    <location>
        <begin position="931"/>
        <end position="974"/>
    </location>
</feature>
<dbReference type="VEuPathDB" id="PlasmoDB:PY17X_0510700"/>
<reference evidence="4" key="4">
    <citation type="submission" date="2019-05" db="EMBL/GenBank/DDBJ databases">
        <authorList>
            <consortium name="Pathogen Informatics"/>
        </authorList>
    </citation>
    <scope>NUCLEOTIDE SEQUENCE</scope>
    <source>
        <strain evidence="4">17X</strain>
    </source>
</reference>
<dbReference type="KEGG" id="pyo:PY17X_0510700"/>
<protein>
    <submittedName>
        <fullName evidence="4">Uncharacterized protein</fullName>
    </submittedName>
</protein>
<organism evidence="4 5">
    <name type="scientific">Plasmodium yoelii</name>
    <dbReference type="NCBI Taxonomy" id="5861"/>
    <lineage>
        <taxon>Eukaryota</taxon>
        <taxon>Sar</taxon>
        <taxon>Alveolata</taxon>
        <taxon>Apicomplexa</taxon>
        <taxon>Aconoidasida</taxon>
        <taxon>Haemosporida</taxon>
        <taxon>Plasmodiidae</taxon>
        <taxon>Plasmodium</taxon>
        <taxon>Plasmodium (Vinckeia)</taxon>
    </lineage>
</organism>
<dbReference type="OMA" id="FVHEIYE"/>
<dbReference type="GeneID" id="3792055"/>
<reference evidence="3" key="2">
    <citation type="submission" date="2014-05" db="EMBL/GenBank/DDBJ databases">
        <authorList>
            <person name="Aslett A.Martin."/>
            <person name="De Silva Nishadi"/>
        </authorList>
    </citation>
    <scope>NUCLEOTIDE SEQUENCE</scope>
    <source>
        <strain evidence="3">YM</strain>
    </source>
</reference>
<feature type="transmembrane region" description="Helical" evidence="2">
    <location>
        <begin position="697"/>
        <end position="720"/>
    </location>
</feature>
<feature type="transmembrane region" description="Helical" evidence="2">
    <location>
        <begin position="624"/>
        <end position="646"/>
    </location>
</feature>
<keyword evidence="2" id="KW-1133">Transmembrane helix</keyword>
<dbReference type="Proteomes" id="UP000072904">
    <property type="component" value="Chromosome 5"/>
</dbReference>
<keyword evidence="2" id="KW-0472">Membrane</keyword>
<dbReference type="Proteomes" id="UP000072874">
    <property type="component" value="Chromosome 5"/>
</dbReference>
<feature type="transmembrane region" description="Helical" evidence="2">
    <location>
        <begin position="727"/>
        <end position="747"/>
    </location>
</feature>
<reference evidence="5 6" key="1">
    <citation type="journal article" date="2014" name="BMC Biol.">
        <title>A comprehensive evaluation of rodent malaria parasite genomes and gene expression.</title>
        <authorList>
            <person name="Otto T.D."/>
            <person name="Bohme U."/>
            <person name="Jackson A.P."/>
            <person name="Hunt M."/>
            <person name="Franke-Fayard B."/>
            <person name="Hoeijmakers W.A."/>
            <person name="Religa A.A."/>
            <person name="Robertson L."/>
            <person name="Sanders M."/>
            <person name="Ogun S.A."/>
            <person name="Cunningham D."/>
            <person name="Erhart A."/>
            <person name="Billker O."/>
            <person name="Khan S.M."/>
            <person name="Stunnenberg H.G."/>
            <person name="Langhorne J."/>
            <person name="Holder A.A."/>
            <person name="Waters A.P."/>
            <person name="Newbold C.I."/>
            <person name="Pain A."/>
            <person name="Berriman M."/>
            <person name="Janse C.J."/>
        </authorList>
    </citation>
    <scope>NUCLEOTIDE SEQUENCE [LARGE SCALE GENOMIC DNA]</scope>
    <source>
        <strain evidence="4 5">17X</strain>
        <strain evidence="3 6">YM</strain>
    </source>
</reference>
<feature type="transmembrane region" description="Helical" evidence="2">
    <location>
        <begin position="392"/>
        <end position="410"/>
    </location>
</feature>
<reference evidence="4" key="3">
    <citation type="submission" date="2014-05" db="EMBL/GenBank/DDBJ databases">
        <authorList>
            <person name="Aslett M.A."/>
            <person name="De Silva N."/>
        </authorList>
    </citation>
    <scope>NUCLEOTIDE SEQUENCE</scope>
    <source>
        <strain evidence="4">17X</strain>
    </source>
</reference>
<accession>A0A078K1X3</accession>
<feature type="transmembrane region" description="Helical" evidence="2">
    <location>
        <begin position="152"/>
        <end position="170"/>
    </location>
</feature>
<evidence type="ECO:0000256" key="1">
    <source>
        <dbReference type="SAM" id="MobiDB-lite"/>
    </source>
</evidence>
<feature type="transmembrane region" description="Helical" evidence="2">
    <location>
        <begin position="255"/>
        <end position="273"/>
    </location>
</feature>
<evidence type="ECO:0000313" key="4">
    <source>
        <dbReference type="EMBL" id="VTZ74216.1"/>
    </source>
</evidence>
<dbReference type="AlphaFoldDB" id="A0A078K1X3"/>
<gene>
    <name evidence="4" type="ORF">PY17X_0510700</name>
    <name evidence="3" type="ORF">PYYM_0510000</name>
</gene>
<evidence type="ECO:0000313" key="5">
    <source>
        <dbReference type="Proteomes" id="UP000072874"/>
    </source>
</evidence>
<dbReference type="VEuPathDB" id="PlasmoDB:Py17XNL_000504463"/>
<dbReference type="EMBL" id="LM993659">
    <property type="protein sequence ID" value="VTZ74216.1"/>
    <property type="molecule type" value="Genomic_DNA"/>
</dbReference>
<evidence type="ECO:0000256" key="2">
    <source>
        <dbReference type="SAM" id="Phobius"/>
    </source>
</evidence>